<dbReference type="RefSeq" id="WP_281764196.1">
    <property type="nucleotide sequence ID" value="NZ_BRVO01000001.1"/>
</dbReference>
<proteinExistence type="predicted"/>
<keyword evidence="1" id="KW-1133">Transmembrane helix</keyword>
<protein>
    <submittedName>
        <fullName evidence="2">Uncharacterized protein</fullName>
    </submittedName>
</protein>
<keyword evidence="3" id="KW-1185">Reference proteome</keyword>
<evidence type="ECO:0000313" key="2">
    <source>
        <dbReference type="EMBL" id="GLB48562.1"/>
    </source>
</evidence>
<dbReference type="Proteomes" id="UP001143543">
    <property type="component" value="Unassembled WGS sequence"/>
</dbReference>
<evidence type="ECO:0000256" key="1">
    <source>
        <dbReference type="SAM" id="Phobius"/>
    </source>
</evidence>
<feature type="transmembrane region" description="Helical" evidence="1">
    <location>
        <begin position="44"/>
        <end position="77"/>
    </location>
</feature>
<dbReference type="EMBL" id="BRVO01000001">
    <property type="protein sequence ID" value="GLB48562.1"/>
    <property type="molecule type" value="Genomic_DNA"/>
</dbReference>
<reference evidence="2" key="1">
    <citation type="submission" date="2022-07" db="EMBL/GenBank/DDBJ databases">
        <title>Taxonomy of Novel Oxalotrophic and Methylotrophic Bacteria.</title>
        <authorList>
            <person name="Sahin N."/>
            <person name="Tani A."/>
        </authorList>
    </citation>
    <scope>NUCLEOTIDE SEQUENCE</scope>
    <source>
        <strain evidence="2">Y10</strain>
    </source>
</reference>
<keyword evidence="1" id="KW-0472">Membrane</keyword>
<comment type="caution">
    <text evidence="2">The sequence shown here is derived from an EMBL/GenBank/DDBJ whole genome shotgun (WGS) entry which is preliminary data.</text>
</comment>
<evidence type="ECO:0000313" key="3">
    <source>
        <dbReference type="Proteomes" id="UP001143543"/>
    </source>
</evidence>
<name>A0ABQ5MGS2_9FLAO</name>
<organism evidence="2 3">
    <name type="scientific">Neptunitalea lumnitzerae</name>
    <dbReference type="NCBI Taxonomy" id="2965509"/>
    <lineage>
        <taxon>Bacteria</taxon>
        <taxon>Pseudomonadati</taxon>
        <taxon>Bacteroidota</taxon>
        <taxon>Flavobacteriia</taxon>
        <taxon>Flavobacteriales</taxon>
        <taxon>Flavobacteriaceae</taxon>
        <taxon>Neptunitalea</taxon>
    </lineage>
</organism>
<gene>
    <name evidence="2" type="ORF">Y10_09300</name>
</gene>
<feature type="transmembrane region" description="Helical" evidence="1">
    <location>
        <begin position="89"/>
        <end position="108"/>
    </location>
</feature>
<keyword evidence="1" id="KW-0812">Transmembrane</keyword>
<sequence length="109" mass="11669">MFTISCLILLLGFLGLYSTSQRAVFVVSDNLLAALKKNVMTTKLISGVLLSVALVLFTVAFGLGSGILLYVIALMTLGGMVIILQPLGLFKTVPLVIFLVCCVIIEYIV</sequence>
<accession>A0ABQ5MGS2</accession>